<dbReference type="GO" id="GO:0035556">
    <property type="term" value="P:intracellular signal transduction"/>
    <property type="evidence" value="ECO:0007669"/>
    <property type="project" value="TreeGrafter"/>
</dbReference>
<comment type="caution">
    <text evidence="6">The sequence shown here is derived from an EMBL/GenBank/DDBJ whole genome shotgun (WGS) entry which is preliminary data.</text>
</comment>
<feature type="domain" description="Protein kinase" evidence="5">
    <location>
        <begin position="1"/>
        <end position="214"/>
    </location>
</feature>
<dbReference type="Pfam" id="PF00069">
    <property type="entry name" value="Pkinase"/>
    <property type="match status" value="1"/>
</dbReference>
<dbReference type="GO" id="GO:0004674">
    <property type="term" value="F:protein serine/threonine kinase activity"/>
    <property type="evidence" value="ECO:0007669"/>
    <property type="project" value="TreeGrafter"/>
</dbReference>
<evidence type="ECO:0000256" key="2">
    <source>
        <dbReference type="ARBA" id="ARBA00022741"/>
    </source>
</evidence>
<evidence type="ECO:0000256" key="4">
    <source>
        <dbReference type="SAM" id="Phobius"/>
    </source>
</evidence>
<dbReference type="PANTHER" id="PTHR24346">
    <property type="entry name" value="MAP/MICROTUBULE AFFINITY-REGULATING KINASE"/>
    <property type="match status" value="1"/>
</dbReference>
<reference evidence="6" key="1">
    <citation type="submission" date="2023-08" db="EMBL/GenBank/DDBJ databases">
        <authorList>
            <person name="Chen Y."/>
            <person name="Shah S."/>
            <person name="Dougan E. K."/>
            <person name="Thang M."/>
            <person name="Chan C."/>
        </authorList>
    </citation>
    <scope>NUCLEOTIDE SEQUENCE</scope>
</reference>
<keyword evidence="3" id="KW-0067">ATP-binding</keyword>
<dbReference type="Gene3D" id="1.10.510.10">
    <property type="entry name" value="Transferase(Phosphotransferase) domain 1"/>
    <property type="match status" value="1"/>
</dbReference>
<gene>
    <name evidence="6" type="ORF">EVOR1521_LOCUS22282</name>
</gene>
<feature type="transmembrane region" description="Helical" evidence="4">
    <location>
        <begin position="143"/>
        <end position="162"/>
    </location>
</feature>
<keyword evidence="2" id="KW-0547">Nucleotide-binding</keyword>
<keyword evidence="4" id="KW-0812">Transmembrane</keyword>
<accession>A0AA36J2M9</accession>
<dbReference type="GO" id="GO:0005524">
    <property type="term" value="F:ATP binding"/>
    <property type="evidence" value="ECO:0007669"/>
    <property type="project" value="UniProtKB-KW"/>
</dbReference>
<dbReference type="PROSITE" id="PS50011">
    <property type="entry name" value="PROTEIN_KINASE_DOM"/>
    <property type="match status" value="1"/>
</dbReference>
<dbReference type="InterPro" id="IPR008271">
    <property type="entry name" value="Ser/Thr_kinase_AS"/>
</dbReference>
<keyword evidence="4" id="KW-1133">Transmembrane helix</keyword>
<dbReference type="EMBL" id="CAUJNA010003302">
    <property type="protein sequence ID" value="CAJ1398500.1"/>
    <property type="molecule type" value="Genomic_DNA"/>
</dbReference>
<proteinExistence type="predicted"/>
<evidence type="ECO:0000313" key="6">
    <source>
        <dbReference type="EMBL" id="CAJ1398500.1"/>
    </source>
</evidence>
<dbReference type="Proteomes" id="UP001178507">
    <property type="component" value="Unassembled WGS sequence"/>
</dbReference>
<dbReference type="PANTHER" id="PTHR24346:SF30">
    <property type="entry name" value="MATERNAL EMBRYONIC LEUCINE ZIPPER KINASE"/>
    <property type="match status" value="1"/>
</dbReference>
<dbReference type="AlphaFoldDB" id="A0AA36J2M9"/>
<dbReference type="InterPro" id="IPR011009">
    <property type="entry name" value="Kinase-like_dom_sf"/>
</dbReference>
<evidence type="ECO:0000313" key="7">
    <source>
        <dbReference type="Proteomes" id="UP001178507"/>
    </source>
</evidence>
<evidence type="ECO:0000259" key="5">
    <source>
        <dbReference type="PROSITE" id="PS50011"/>
    </source>
</evidence>
<feature type="transmembrane region" description="Helical" evidence="4">
    <location>
        <begin position="7"/>
        <end position="23"/>
    </location>
</feature>
<keyword evidence="7" id="KW-1185">Reference proteome</keyword>
<comment type="subunit">
    <text evidence="1">Monomer.</text>
</comment>
<dbReference type="SUPFAM" id="SSF56112">
    <property type="entry name" value="Protein kinase-like (PK-like)"/>
    <property type="match status" value="1"/>
</dbReference>
<dbReference type="PROSITE" id="PS00108">
    <property type="entry name" value="PROTEIN_KINASE_ST"/>
    <property type="match status" value="1"/>
</dbReference>
<dbReference type="GO" id="GO:0005737">
    <property type="term" value="C:cytoplasm"/>
    <property type="evidence" value="ECO:0007669"/>
    <property type="project" value="TreeGrafter"/>
</dbReference>
<organism evidence="6 7">
    <name type="scientific">Effrenium voratum</name>
    <dbReference type="NCBI Taxonomy" id="2562239"/>
    <lineage>
        <taxon>Eukaryota</taxon>
        <taxon>Sar</taxon>
        <taxon>Alveolata</taxon>
        <taxon>Dinophyceae</taxon>
        <taxon>Suessiales</taxon>
        <taxon>Symbiodiniaceae</taxon>
        <taxon>Effrenium</taxon>
    </lineage>
</organism>
<name>A0AA36J2M9_9DINO</name>
<dbReference type="FunFam" id="1.10.510.10:FF:000571">
    <property type="entry name" value="Maternal embryonic leucine zipper kinase"/>
    <property type="match status" value="1"/>
</dbReference>
<sequence>MTRTQHWQVLCMAMCSVCLYWYSMNLLAHTSRVTVQTCGMTCAQLVDGESLRAFAHRQPCHKLSEQVVDGVNYCHDQLVAHRDLKLENLLLDRSRECVKIIDFGFAAHVPSRDTKLKAFCGTPSYMAPEIIRGEGYSGFAADVWALGVVLFALLLGTLPFAAKTEMQLYARIRRGTFSFPECVGETQKRLIKGVMRKDACDRPSAAALLQHAWVAGRDFIENVDPASASTCQISPRPVKIATSAIKTSGRPQTAPTHAGHFELVRKVGIARGTTAFGGS</sequence>
<evidence type="ECO:0000256" key="3">
    <source>
        <dbReference type="ARBA" id="ARBA00022840"/>
    </source>
</evidence>
<evidence type="ECO:0000256" key="1">
    <source>
        <dbReference type="ARBA" id="ARBA00011245"/>
    </source>
</evidence>
<dbReference type="SMART" id="SM00220">
    <property type="entry name" value="S_TKc"/>
    <property type="match status" value="1"/>
</dbReference>
<keyword evidence="4" id="KW-0472">Membrane</keyword>
<protein>
    <recommendedName>
        <fullName evidence="5">Protein kinase domain-containing protein</fullName>
    </recommendedName>
</protein>
<dbReference type="InterPro" id="IPR000719">
    <property type="entry name" value="Prot_kinase_dom"/>
</dbReference>